<protein>
    <submittedName>
        <fullName evidence="1">Uncharacterized protein</fullName>
    </submittedName>
</protein>
<accession>X1U1K7</accession>
<organism evidence="1">
    <name type="scientific">marine sediment metagenome</name>
    <dbReference type="NCBI Taxonomy" id="412755"/>
    <lineage>
        <taxon>unclassified sequences</taxon>
        <taxon>metagenomes</taxon>
        <taxon>ecological metagenomes</taxon>
    </lineage>
</organism>
<name>X1U1K7_9ZZZZ</name>
<proteinExistence type="predicted"/>
<evidence type="ECO:0000313" key="1">
    <source>
        <dbReference type="EMBL" id="GAI86174.1"/>
    </source>
</evidence>
<reference evidence="1" key="1">
    <citation type="journal article" date="2014" name="Front. Microbiol.">
        <title>High frequency of phylogenetically diverse reductive dehalogenase-homologous genes in deep subseafloor sedimentary metagenomes.</title>
        <authorList>
            <person name="Kawai M."/>
            <person name="Futagami T."/>
            <person name="Toyoda A."/>
            <person name="Takaki Y."/>
            <person name="Nishi S."/>
            <person name="Hori S."/>
            <person name="Arai W."/>
            <person name="Tsubouchi T."/>
            <person name="Morono Y."/>
            <person name="Uchiyama I."/>
            <person name="Ito T."/>
            <person name="Fujiyama A."/>
            <person name="Inagaki F."/>
            <person name="Takami H."/>
        </authorList>
    </citation>
    <scope>NUCLEOTIDE SEQUENCE</scope>
    <source>
        <strain evidence="1">Expedition CK06-06</strain>
    </source>
</reference>
<comment type="caution">
    <text evidence="1">The sequence shown here is derived from an EMBL/GenBank/DDBJ whole genome shotgun (WGS) entry which is preliminary data.</text>
</comment>
<sequence length="47" mass="5147">MLVTGSARIWCTSQAVFPAEVVNDQALKFRLKVELLKGDIQDLASAL</sequence>
<dbReference type="AlphaFoldDB" id="X1U1K7"/>
<dbReference type="EMBL" id="BARW01011331">
    <property type="protein sequence ID" value="GAI86174.1"/>
    <property type="molecule type" value="Genomic_DNA"/>
</dbReference>
<gene>
    <name evidence="1" type="ORF">S12H4_21896</name>
</gene>